<dbReference type="SMART" id="SM00710">
    <property type="entry name" value="PbH1"/>
    <property type="match status" value="6"/>
</dbReference>
<sequence length="495" mass="55525">MVETLPVGRSQLQQQRLELKRWIVAFLSSHKTLLTVLWIAAFGSVFLWQRSIGGDGFSIFAKAGPGRPIPKMRPFSFNLTDFGGIGDGVADETAAFERAILTISKFGKRGGAQLNVPPGKWLTAPFNLTSHMTLFLAEDAEILGIQDEKRWPLMPPLPSYGQGRERKGARFGSLIHGQNLRDVVITGHNGTINGQGQSWWKKYRQKLLNNTRGPLVQIMWSSDIVISNITLRDSPFWTFHPYDCKNITVRNVTIMAPIFEAPNTDGIDPDSCEDMVIEDCYISVGDDAIAIKSGWDQYGIAYGRPSRNILIRNLIVRSMVSAGVSIGSEMSGGVSNVTVENILIWSSRRAVRIKTAVGRGGYVRDITYRNLTFDGARVGIVIKTDYNEHPDDDFDRKAFPIIRDISFTEIYGQGVRVPVRIHGSEDIPIRNVTFRDMSIGITYKKKHIFQCAYVEGRVIGTIFPAPCENLDRYDEEERLVLRSESQNVTDIDYDI</sequence>
<keyword evidence="2 4" id="KW-0378">Hydrolase</keyword>
<dbReference type="GO" id="GO:0004650">
    <property type="term" value="F:polygalacturonase activity"/>
    <property type="evidence" value="ECO:0007669"/>
    <property type="project" value="InterPro"/>
</dbReference>
<evidence type="ECO:0000256" key="1">
    <source>
        <dbReference type="ARBA" id="ARBA00008834"/>
    </source>
</evidence>
<dbReference type="InterPro" id="IPR011050">
    <property type="entry name" value="Pectin_lyase_fold/virulence"/>
</dbReference>
<dbReference type="OrthoDB" id="187139at2759"/>
<protein>
    <submittedName>
        <fullName evidence="5">Polygalacturonase Clade F 1</fullName>
    </submittedName>
</protein>
<gene>
    <name evidence="5" type="ORF">HRI_002934500</name>
</gene>
<proteinExistence type="inferred from homology"/>
<dbReference type="InterPro" id="IPR012334">
    <property type="entry name" value="Pectin_lyas_fold"/>
</dbReference>
<evidence type="ECO:0000313" key="5">
    <source>
        <dbReference type="EMBL" id="GMI92652.1"/>
    </source>
</evidence>
<evidence type="ECO:0000256" key="4">
    <source>
        <dbReference type="RuleBase" id="RU361169"/>
    </source>
</evidence>
<keyword evidence="3 4" id="KW-0326">Glycosidase</keyword>
<dbReference type="GO" id="GO:0005975">
    <property type="term" value="P:carbohydrate metabolic process"/>
    <property type="evidence" value="ECO:0007669"/>
    <property type="project" value="InterPro"/>
</dbReference>
<comment type="caution">
    <text evidence="5">The sequence shown here is derived from an EMBL/GenBank/DDBJ whole genome shotgun (WGS) entry which is preliminary data.</text>
</comment>
<name>A0A9W7IAU5_HIBTR</name>
<dbReference type="InterPro" id="IPR000743">
    <property type="entry name" value="Glyco_hydro_28"/>
</dbReference>
<dbReference type="InterPro" id="IPR051801">
    <property type="entry name" value="GH28_Enzymes"/>
</dbReference>
<organism evidence="5 6">
    <name type="scientific">Hibiscus trionum</name>
    <name type="common">Flower of an hour</name>
    <dbReference type="NCBI Taxonomy" id="183268"/>
    <lineage>
        <taxon>Eukaryota</taxon>
        <taxon>Viridiplantae</taxon>
        <taxon>Streptophyta</taxon>
        <taxon>Embryophyta</taxon>
        <taxon>Tracheophyta</taxon>
        <taxon>Spermatophyta</taxon>
        <taxon>Magnoliopsida</taxon>
        <taxon>eudicotyledons</taxon>
        <taxon>Gunneridae</taxon>
        <taxon>Pentapetalae</taxon>
        <taxon>rosids</taxon>
        <taxon>malvids</taxon>
        <taxon>Malvales</taxon>
        <taxon>Malvaceae</taxon>
        <taxon>Malvoideae</taxon>
        <taxon>Hibiscus</taxon>
    </lineage>
</organism>
<dbReference type="EMBL" id="BSYR01000024">
    <property type="protein sequence ID" value="GMI92652.1"/>
    <property type="molecule type" value="Genomic_DNA"/>
</dbReference>
<dbReference type="Gene3D" id="2.160.20.10">
    <property type="entry name" value="Single-stranded right-handed beta-helix, Pectin lyase-like"/>
    <property type="match status" value="1"/>
</dbReference>
<evidence type="ECO:0000313" key="6">
    <source>
        <dbReference type="Proteomes" id="UP001165190"/>
    </source>
</evidence>
<dbReference type="PANTHER" id="PTHR31339:SF44">
    <property type="entry name" value="PECTIN LYASE-LIKE SUPERFAMILY PROTEIN"/>
    <property type="match status" value="1"/>
</dbReference>
<dbReference type="AlphaFoldDB" id="A0A9W7IAU5"/>
<dbReference type="PANTHER" id="PTHR31339">
    <property type="entry name" value="PECTIN LYASE-RELATED"/>
    <property type="match status" value="1"/>
</dbReference>
<dbReference type="InterPro" id="IPR006626">
    <property type="entry name" value="PbH1"/>
</dbReference>
<keyword evidence="6" id="KW-1185">Reference proteome</keyword>
<dbReference type="Proteomes" id="UP001165190">
    <property type="component" value="Unassembled WGS sequence"/>
</dbReference>
<evidence type="ECO:0000256" key="2">
    <source>
        <dbReference type="ARBA" id="ARBA00022801"/>
    </source>
</evidence>
<accession>A0A9W7IAU5</accession>
<evidence type="ECO:0000256" key="3">
    <source>
        <dbReference type="ARBA" id="ARBA00023295"/>
    </source>
</evidence>
<comment type="similarity">
    <text evidence="1 4">Belongs to the glycosyl hydrolase 28 family.</text>
</comment>
<dbReference type="SUPFAM" id="SSF51126">
    <property type="entry name" value="Pectin lyase-like"/>
    <property type="match status" value="1"/>
</dbReference>
<reference evidence="5" key="1">
    <citation type="submission" date="2023-05" db="EMBL/GenBank/DDBJ databases">
        <title>Genome and transcriptome analyses reveal genes involved in the formation of fine ridges on petal epidermal cells in Hibiscus trionum.</title>
        <authorList>
            <person name="Koshimizu S."/>
            <person name="Masuda S."/>
            <person name="Ishii T."/>
            <person name="Shirasu K."/>
            <person name="Hoshino A."/>
            <person name="Arita M."/>
        </authorList>
    </citation>
    <scope>NUCLEOTIDE SEQUENCE</scope>
    <source>
        <strain evidence="5">Hamamatsu line</strain>
    </source>
</reference>
<dbReference type="Pfam" id="PF00295">
    <property type="entry name" value="Glyco_hydro_28"/>
    <property type="match status" value="1"/>
</dbReference>